<dbReference type="PANTHER" id="PTHR47027:SF20">
    <property type="entry name" value="REVERSE TRANSCRIPTASE-LIKE PROTEIN WITH RNA-DIRECTED DNA POLYMERASE DOMAIN"/>
    <property type="match status" value="1"/>
</dbReference>
<protein>
    <recommendedName>
        <fullName evidence="1">Reverse transcriptase domain-containing protein</fullName>
    </recommendedName>
</protein>
<dbReference type="InterPro" id="IPR000477">
    <property type="entry name" value="RT_dom"/>
</dbReference>
<dbReference type="PANTHER" id="PTHR47027">
    <property type="entry name" value="REVERSE TRANSCRIPTASE DOMAIN-CONTAINING PROTEIN"/>
    <property type="match status" value="1"/>
</dbReference>
<feature type="non-terminal residue" evidence="2">
    <location>
        <position position="275"/>
    </location>
</feature>
<dbReference type="InterPro" id="IPR043502">
    <property type="entry name" value="DNA/RNA_pol_sf"/>
</dbReference>
<dbReference type="Proteomes" id="UP000030758">
    <property type="component" value="Unassembled WGS sequence"/>
</dbReference>
<reference evidence="2" key="1">
    <citation type="journal article" date="2014" name="Nat. Genet.">
        <title>Genome and transcriptome of the porcine whipworm Trichuris suis.</title>
        <authorList>
            <person name="Jex A.R."/>
            <person name="Nejsum P."/>
            <person name="Schwarz E.M."/>
            <person name="Hu L."/>
            <person name="Young N.D."/>
            <person name="Hall R.S."/>
            <person name="Korhonen P.K."/>
            <person name="Liao S."/>
            <person name="Thamsborg S."/>
            <person name="Xia J."/>
            <person name="Xu P."/>
            <person name="Wang S."/>
            <person name="Scheerlinck J.P."/>
            <person name="Hofmann A."/>
            <person name="Sternberg P.W."/>
            <person name="Wang J."/>
            <person name="Gasser R.B."/>
        </authorList>
    </citation>
    <scope>NUCLEOTIDE SEQUENCE [LARGE SCALE GENOMIC DNA]</scope>
    <source>
        <strain evidence="2">DCEP-RM93F</strain>
    </source>
</reference>
<name>A0A085MQ12_9BILA</name>
<dbReference type="Pfam" id="PF00078">
    <property type="entry name" value="RVT_1"/>
    <property type="match status" value="1"/>
</dbReference>
<evidence type="ECO:0000259" key="1">
    <source>
        <dbReference type="PROSITE" id="PS50878"/>
    </source>
</evidence>
<feature type="domain" description="Reverse transcriptase" evidence="1">
    <location>
        <begin position="1"/>
        <end position="155"/>
    </location>
</feature>
<dbReference type="SUPFAM" id="SSF56672">
    <property type="entry name" value="DNA/RNA polymerases"/>
    <property type="match status" value="1"/>
</dbReference>
<evidence type="ECO:0000313" key="2">
    <source>
        <dbReference type="EMBL" id="KFD59308.1"/>
    </source>
</evidence>
<accession>A0A085MQ12</accession>
<sequence length="275" mass="30631">MNLLANSFTRVEHSSGISDLIPIRRGVKQGDPMSPLLFSLVVDELLDDLARNGGGFTFASNVRVNCLAFADDLLLLSDSKAGLQSNLLLSYRFFTARSLSLNVQKCCSLRLYKIPKCRSVALTREPQFYLDPAQPNTVLPVFTAAQFFEYLGVEFNPFGRRRDQLAGARALLDRACKAELKPQQKVELIRTYLLPRFLYTLTVGNPLCQTASAIDKMVRQAAKQILHLPVSTLSNDFIYLPKKKGGFGFINLQETADRSTIRLLLDMSTSSDEAA</sequence>
<dbReference type="PROSITE" id="PS50878">
    <property type="entry name" value="RT_POL"/>
    <property type="match status" value="1"/>
</dbReference>
<dbReference type="EMBL" id="KL368198">
    <property type="protein sequence ID" value="KFD59308.1"/>
    <property type="molecule type" value="Genomic_DNA"/>
</dbReference>
<proteinExistence type="predicted"/>
<organism evidence="2">
    <name type="scientific">Trichuris suis</name>
    <name type="common">pig whipworm</name>
    <dbReference type="NCBI Taxonomy" id="68888"/>
    <lineage>
        <taxon>Eukaryota</taxon>
        <taxon>Metazoa</taxon>
        <taxon>Ecdysozoa</taxon>
        <taxon>Nematoda</taxon>
        <taxon>Enoplea</taxon>
        <taxon>Dorylaimia</taxon>
        <taxon>Trichinellida</taxon>
        <taxon>Trichuridae</taxon>
        <taxon>Trichuris</taxon>
    </lineage>
</organism>
<gene>
    <name evidence="2" type="ORF">M514_00692</name>
</gene>
<dbReference type="AlphaFoldDB" id="A0A085MQ12"/>